<organism evidence="2 3">
    <name type="scientific">Racocetra fulgida</name>
    <dbReference type="NCBI Taxonomy" id="60492"/>
    <lineage>
        <taxon>Eukaryota</taxon>
        <taxon>Fungi</taxon>
        <taxon>Fungi incertae sedis</taxon>
        <taxon>Mucoromycota</taxon>
        <taxon>Glomeromycotina</taxon>
        <taxon>Glomeromycetes</taxon>
        <taxon>Diversisporales</taxon>
        <taxon>Gigasporaceae</taxon>
        <taxon>Racocetra</taxon>
    </lineage>
</organism>
<evidence type="ECO:0000313" key="2">
    <source>
        <dbReference type="EMBL" id="CAG8608868.1"/>
    </source>
</evidence>
<gene>
    <name evidence="2" type="ORF">RFULGI_LOCUS6898</name>
</gene>
<dbReference type="EMBL" id="CAJVPZ010009400">
    <property type="protein sequence ID" value="CAG8608868.1"/>
    <property type="molecule type" value="Genomic_DNA"/>
</dbReference>
<feature type="region of interest" description="Disordered" evidence="1">
    <location>
        <begin position="30"/>
        <end position="88"/>
    </location>
</feature>
<name>A0A9N9GIN7_9GLOM</name>
<dbReference type="AlphaFoldDB" id="A0A9N9GIN7"/>
<protein>
    <submittedName>
        <fullName evidence="2">13485_t:CDS:1</fullName>
    </submittedName>
</protein>
<accession>A0A9N9GIN7</accession>
<evidence type="ECO:0000256" key="1">
    <source>
        <dbReference type="SAM" id="MobiDB-lite"/>
    </source>
</evidence>
<sequence length="118" mass="13377">MLTHKSCAIKKYEKCLDEAIDFCENLDLKETINEGSNDNNDSTNNERGSNNNDSANNEEGSNSNNDNTNNEEGIKSDEGANSGNINEEEYLDENKDYITDKIHNFLTEFFNTDHSKQE</sequence>
<keyword evidence="3" id="KW-1185">Reference proteome</keyword>
<feature type="compositionally biased region" description="Low complexity" evidence="1">
    <location>
        <begin position="39"/>
        <end position="71"/>
    </location>
</feature>
<reference evidence="2" key="1">
    <citation type="submission" date="2021-06" db="EMBL/GenBank/DDBJ databases">
        <authorList>
            <person name="Kallberg Y."/>
            <person name="Tangrot J."/>
            <person name="Rosling A."/>
        </authorList>
    </citation>
    <scope>NUCLEOTIDE SEQUENCE</scope>
    <source>
        <strain evidence="2">IN212</strain>
    </source>
</reference>
<evidence type="ECO:0000313" key="3">
    <source>
        <dbReference type="Proteomes" id="UP000789396"/>
    </source>
</evidence>
<dbReference type="Proteomes" id="UP000789396">
    <property type="component" value="Unassembled WGS sequence"/>
</dbReference>
<proteinExistence type="predicted"/>
<comment type="caution">
    <text evidence="2">The sequence shown here is derived from an EMBL/GenBank/DDBJ whole genome shotgun (WGS) entry which is preliminary data.</text>
</comment>